<dbReference type="OrthoDB" id="5177627at2"/>
<evidence type="ECO:0000256" key="1">
    <source>
        <dbReference type="SAM" id="MobiDB-lite"/>
    </source>
</evidence>
<comment type="caution">
    <text evidence="3">The sequence shown here is derived from an EMBL/GenBank/DDBJ whole genome shotgun (WGS) entry which is preliminary data.</text>
</comment>
<feature type="region of interest" description="Disordered" evidence="1">
    <location>
        <begin position="512"/>
        <end position="557"/>
    </location>
</feature>
<evidence type="ECO:0000313" key="3">
    <source>
        <dbReference type="EMBL" id="RLQ84092.1"/>
    </source>
</evidence>
<dbReference type="CDD" id="cd00085">
    <property type="entry name" value="HNHc"/>
    <property type="match status" value="1"/>
</dbReference>
<protein>
    <submittedName>
        <fullName evidence="3">HNH endonuclease</fullName>
    </submittedName>
</protein>
<dbReference type="SMART" id="SM00507">
    <property type="entry name" value="HNHc"/>
    <property type="match status" value="1"/>
</dbReference>
<organism evidence="3 4">
    <name type="scientific">Mycetocola zhadangensis</name>
    <dbReference type="NCBI Taxonomy" id="1164595"/>
    <lineage>
        <taxon>Bacteria</taxon>
        <taxon>Bacillati</taxon>
        <taxon>Actinomycetota</taxon>
        <taxon>Actinomycetes</taxon>
        <taxon>Micrococcales</taxon>
        <taxon>Microbacteriaceae</taxon>
        <taxon>Mycetocola</taxon>
    </lineage>
</organism>
<feature type="region of interest" description="Disordered" evidence="1">
    <location>
        <begin position="30"/>
        <end position="65"/>
    </location>
</feature>
<reference evidence="3 4" key="1">
    <citation type="submission" date="2018-10" db="EMBL/GenBank/DDBJ databases">
        <authorList>
            <person name="Li J."/>
        </authorList>
    </citation>
    <scope>NUCLEOTIDE SEQUENCE [LARGE SCALE GENOMIC DNA]</scope>
    <source>
        <strain evidence="3 4">ZD1-4</strain>
    </source>
</reference>
<gene>
    <name evidence="3" type="ORF">D9V28_07585</name>
</gene>
<keyword evidence="3" id="KW-0255">Endonuclease</keyword>
<dbReference type="EMBL" id="RCWJ01000002">
    <property type="protein sequence ID" value="RLQ84092.1"/>
    <property type="molecule type" value="Genomic_DNA"/>
</dbReference>
<dbReference type="InterPro" id="IPR003615">
    <property type="entry name" value="HNH_nuc"/>
</dbReference>
<dbReference type="Proteomes" id="UP000282460">
    <property type="component" value="Unassembled WGS sequence"/>
</dbReference>
<proteinExistence type="predicted"/>
<feature type="domain" description="HNH nuclease" evidence="2">
    <location>
        <begin position="432"/>
        <end position="484"/>
    </location>
</feature>
<dbReference type="RefSeq" id="WP_121659137.1">
    <property type="nucleotide sequence ID" value="NZ_BMEK01000002.1"/>
</dbReference>
<name>A0A3L7J6G6_9MICO</name>
<evidence type="ECO:0000313" key="4">
    <source>
        <dbReference type="Proteomes" id="UP000282460"/>
    </source>
</evidence>
<dbReference type="AlphaFoldDB" id="A0A3L7J6G6"/>
<accession>A0A3L7J6G6</accession>
<evidence type="ECO:0000259" key="2">
    <source>
        <dbReference type="SMART" id="SM00507"/>
    </source>
</evidence>
<keyword evidence="3" id="KW-0378">Hydrolase</keyword>
<sequence length="557" mass="59691">MSQILDRLPEVVAQLRVGLGLPAQILTDSHVGPAGSDTPGVSMSNAGRADPGTSDPGVSKPGITDLNAHDLVDRLDADEVEWFTRTAAEVMKLGEALVAIGAGRIAVLSDRELGYSGLAQRRGVRTAEHLVQSLTGSSYRDAARQVRIGGAMGEAKAVERAQAQASSRQVEADGEEPDVSLTVKVPWHFPISLAASKGTLSTSAAEAITRGLGDPTEDAPADLLQAAAERLLPLANTTDMDELGRLAREERNLIDVTGVAQREGALREMRGLRMLRRDATGMRGVALRLDPENEAIFSTLIDAATGPRRGGPRFVDAKNIAAAEALIADPRSTEQIALDTMIQLMELGAEADPGVLFPRQSAVRIVVTADSLDTRSEAGGLTGTGMLEDSREAVSGATLERTICSAELTAILLSPDNVPFESSIGKRLFDRRQRRALAVRDGGCMFPNCDRPVSWTEAHHIIPWSMSPKTEVIDGILLCRHHHMLLHNTGWVIRRRETDYVLVPPVGVDPDQKEIPLESKSGLMRARKRARPAARAPTGPPARSEPVGKPLDTIDSS</sequence>
<keyword evidence="3" id="KW-0540">Nuclease</keyword>
<dbReference type="GO" id="GO:0004519">
    <property type="term" value="F:endonuclease activity"/>
    <property type="evidence" value="ECO:0007669"/>
    <property type="project" value="UniProtKB-KW"/>
</dbReference>
<keyword evidence="4" id="KW-1185">Reference proteome</keyword>
<dbReference type="Pfam" id="PF13391">
    <property type="entry name" value="HNH_2"/>
    <property type="match status" value="1"/>
</dbReference>